<evidence type="ECO:0000256" key="1">
    <source>
        <dbReference type="SAM" id="MobiDB-lite"/>
    </source>
</evidence>
<accession>A0ABQ9UPM4</accession>
<keyword evidence="3" id="KW-1185">Reference proteome</keyword>
<name>A0ABQ9UPM4_SAGOE</name>
<feature type="compositionally biased region" description="Basic and acidic residues" evidence="1">
    <location>
        <begin position="58"/>
        <end position="70"/>
    </location>
</feature>
<evidence type="ECO:0000313" key="3">
    <source>
        <dbReference type="Proteomes" id="UP001266305"/>
    </source>
</evidence>
<reference evidence="2 3" key="1">
    <citation type="submission" date="2023-05" db="EMBL/GenBank/DDBJ databases">
        <title>B98-5 Cell Line De Novo Hybrid Assembly: An Optical Mapping Approach.</title>
        <authorList>
            <person name="Kananen K."/>
            <person name="Auerbach J.A."/>
            <person name="Kautto E."/>
            <person name="Blachly J.S."/>
        </authorList>
    </citation>
    <scope>NUCLEOTIDE SEQUENCE [LARGE SCALE GENOMIC DNA]</scope>
    <source>
        <strain evidence="2">B95-8</strain>
        <tissue evidence="2">Cell line</tissue>
    </source>
</reference>
<comment type="caution">
    <text evidence="2">The sequence shown here is derived from an EMBL/GenBank/DDBJ whole genome shotgun (WGS) entry which is preliminary data.</text>
</comment>
<proteinExistence type="predicted"/>
<feature type="region of interest" description="Disordered" evidence="1">
    <location>
        <begin position="36"/>
        <end position="146"/>
    </location>
</feature>
<feature type="compositionally biased region" description="Basic and acidic residues" evidence="1">
    <location>
        <begin position="37"/>
        <end position="47"/>
    </location>
</feature>
<organism evidence="2 3">
    <name type="scientific">Saguinus oedipus</name>
    <name type="common">Cotton-top tamarin</name>
    <name type="synonym">Oedipomidas oedipus</name>
    <dbReference type="NCBI Taxonomy" id="9490"/>
    <lineage>
        <taxon>Eukaryota</taxon>
        <taxon>Metazoa</taxon>
        <taxon>Chordata</taxon>
        <taxon>Craniata</taxon>
        <taxon>Vertebrata</taxon>
        <taxon>Euteleostomi</taxon>
        <taxon>Mammalia</taxon>
        <taxon>Eutheria</taxon>
        <taxon>Euarchontoglires</taxon>
        <taxon>Primates</taxon>
        <taxon>Haplorrhini</taxon>
        <taxon>Platyrrhini</taxon>
        <taxon>Cebidae</taxon>
        <taxon>Callitrichinae</taxon>
        <taxon>Saguinus</taxon>
    </lineage>
</organism>
<protein>
    <submittedName>
        <fullName evidence="2">Uncharacterized protein</fullName>
    </submittedName>
</protein>
<sequence length="146" mass="15538">MPGEQLGFNTCPPPLLYPEPLPAYLRTAPFSRLVRGGPREARREAHARCALSPVPPSREGRAQVRADKRTKPAPSAGPRSPGASDRGSRAERASVLTARIRQRQPPPGLLAGTRVPEPTRGLDSLGGVQRPALSSPDGSARRRGAT</sequence>
<evidence type="ECO:0000313" key="2">
    <source>
        <dbReference type="EMBL" id="KAK2099028.1"/>
    </source>
</evidence>
<feature type="compositionally biased region" description="Low complexity" evidence="1">
    <location>
        <begin position="72"/>
        <end position="84"/>
    </location>
</feature>
<dbReference type="EMBL" id="JASSZA010000011">
    <property type="protein sequence ID" value="KAK2099028.1"/>
    <property type="molecule type" value="Genomic_DNA"/>
</dbReference>
<gene>
    <name evidence="2" type="ORF">P7K49_024479</name>
</gene>
<dbReference type="Proteomes" id="UP001266305">
    <property type="component" value="Unassembled WGS sequence"/>
</dbReference>